<sequence>MLYSEGKIAVRRLENRDRELLAGWLSDDRVLEWYEGRDNPFDAEKVDAIFYKKDETNRCIAEYEDRAIGYIHFYPLADEEKRVYGYNAENVWGIDQFIGEPGCWNRGIGTMLVSSMVRYLRSKANAERIVTDPRTVNERAIRCYEKCGFRKVKMLPEREWHEGRYQDCWLMEFRS</sequence>
<evidence type="ECO:0000313" key="3">
    <source>
        <dbReference type="EMBL" id="AIQ65027.1"/>
    </source>
</evidence>
<evidence type="ECO:0000313" key="4">
    <source>
        <dbReference type="Proteomes" id="UP000029507"/>
    </source>
</evidence>
<dbReference type="InterPro" id="IPR016181">
    <property type="entry name" value="Acyl_CoA_acyltransferase"/>
</dbReference>
<dbReference type="Pfam" id="PF13523">
    <property type="entry name" value="Acetyltransf_8"/>
    <property type="match status" value="1"/>
</dbReference>
<dbReference type="OrthoDB" id="9795206at2"/>
<proteinExistence type="predicted"/>
<organism evidence="3 4">
    <name type="scientific">Paenibacillus stellifer</name>
    <dbReference type="NCBI Taxonomy" id="169760"/>
    <lineage>
        <taxon>Bacteria</taxon>
        <taxon>Bacillati</taxon>
        <taxon>Bacillota</taxon>
        <taxon>Bacilli</taxon>
        <taxon>Bacillales</taxon>
        <taxon>Paenibacillaceae</taxon>
        <taxon>Paenibacillus</taxon>
    </lineage>
</organism>
<gene>
    <name evidence="3" type="ORF">PSTEL_19805</name>
</gene>
<protein>
    <submittedName>
        <fullName evidence="3">2-aminoglycoside phosphotransferase</fullName>
    </submittedName>
</protein>
<accession>A0A089LVV6</accession>
<dbReference type="SUPFAM" id="SSF55729">
    <property type="entry name" value="Acyl-CoA N-acyltransferases (Nat)"/>
    <property type="match status" value="1"/>
</dbReference>
<dbReference type="PANTHER" id="PTHR31438">
    <property type="entry name" value="LYSINE N-ACYLTRANSFERASE C17G9.06C-RELATED"/>
    <property type="match status" value="1"/>
</dbReference>
<dbReference type="RefSeq" id="WP_038697764.1">
    <property type="nucleotide sequence ID" value="NZ_CP009286.1"/>
</dbReference>
<dbReference type="AlphaFoldDB" id="A0A089LVV6"/>
<dbReference type="HOGENOM" id="CLU_013985_12_4_9"/>
<dbReference type="Proteomes" id="UP000029507">
    <property type="component" value="Chromosome"/>
</dbReference>
<dbReference type="PROSITE" id="PS51186">
    <property type="entry name" value="GNAT"/>
    <property type="match status" value="1"/>
</dbReference>
<dbReference type="InterPro" id="IPR000182">
    <property type="entry name" value="GNAT_dom"/>
</dbReference>
<keyword evidence="3" id="KW-0808">Transferase</keyword>
<dbReference type="PANTHER" id="PTHR31438:SF1">
    <property type="entry name" value="LYSINE N-ACYLTRANSFERASE C17G9.06C-RELATED"/>
    <property type="match status" value="1"/>
</dbReference>
<dbReference type="STRING" id="169760.PSTEL_19805"/>
<keyword evidence="4" id="KW-1185">Reference proteome</keyword>
<dbReference type="GO" id="GO:0046677">
    <property type="term" value="P:response to antibiotic"/>
    <property type="evidence" value="ECO:0007669"/>
    <property type="project" value="UniProtKB-KW"/>
</dbReference>
<dbReference type="CDD" id="cd04301">
    <property type="entry name" value="NAT_SF"/>
    <property type="match status" value="1"/>
</dbReference>
<dbReference type="Gene3D" id="3.40.630.30">
    <property type="match status" value="1"/>
</dbReference>
<evidence type="ECO:0000259" key="2">
    <source>
        <dbReference type="PROSITE" id="PS51186"/>
    </source>
</evidence>
<dbReference type="KEGG" id="pste:PSTEL_19805"/>
<dbReference type="GO" id="GO:0016410">
    <property type="term" value="F:N-acyltransferase activity"/>
    <property type="evidence" value="ECO:0007669"/>
    <property type="project" value="TreeGrafter"/>
</dbReference>
<reference evidence="3 4" key="1">
    <citation type="submission" date="2014-08" db="EMBL/GenBank/DDBJ databases">
        <title>Comparative genomics of the Paenibacillus odorifer group.</title>
        <authorList>
            <person name="den Bakker H.C."/>
            <person name="Tsai Y.-C."/>
            <person name="Martin N."/>
            <person name="Korlach J."/>
            <person name="Wiedmann M."/>
        </authorList>
    </citation>
    <scope>NUCLEOTIDE SEQUENCE [LARGE SCALE GENOMIC DNA]</scope>
    <source>
        <strain evidence="3 4">DSM 14472</strain>
    </source>
</reference>
<dbReference type="EMBL" id="CP009286">
    <property type="protein sequence ID" value="AIQ65027.1"/>
    <property type="molecule type" value="Genomic_DNA"/>
</dbReference>
<evidence type="ECO:0000256" key="1">
    <source>
        <dbReference type="ARBA" id="ARBA00023251"/>
    </source>
</evidence>
<feature type="domain" description="N-acetyltransferase" evidence="2">
    <location>
        <begin position="8"/>
        <end position="175"/>
    </location>
</feature>
<name>A0A089LVV6_9BACL</name>
<keyword evidence="1" id="KW-0046">Antibiotic resistance</keyword>